<sequence>MLLGCLVGAAAAVLLSGCGSGEDVTTTAAPPSGDNAQADPGQPNPAGPSGGPGTINFNVTSEQRAYLDALFSAGVHRSNDLMALSIGSYVCQARAAGQSDQGVWDFVFPLVRGDVHDMNPSAAMTSMAAQVRDATAQYIRIATEQLCSGEHSP</sequence>
<evidence type="ECO:0000313" key="3">
    <source>
        <dbReference type="EMBL" id="MCV7226141.1"/>
    </source>
</evidence>
<comment type="caution">
    <text evidence="3">The sequence shown here is derived from an EMBL/GenBank/DDBJ whole genome shotgun (WGS) entry which is preliminary data.</text>
</comment>
<protein>
    <submittedName>
        <fullName evidence="3">DUF732 domain-containing protein</fullName>
    </submittedName>
</protein>
<gene>
    <name evidence="3" type="ORF">H7J73_08870</name>
</gene>
<feature type="region of interest" description="Disordered" evidence="1">
    <location>
        <begin position="23"/>
        <end position="53"/>
    </location>
</feature>
<dbReference type="Proteomes" id="UP001526201">
    <property type="component" value="Unassembled WGS sequence"/>
</dbReference>
<organism evidence="3 4">
    <name type="scientific">Mycolicibacterium komossense</name>
    <dbReference type="NCBI Taxonomy" id="1779"/>
    <lineage>
        <taxon>Bacteria</taxon>
        <taxon>Bacillati</taxon>
        <taxon>Actinomycetota</taxon>
        <taxon>Actinomycetes</taxon>
        <taxon>Mycobacteriales</taxon>
        <taxon>Mycobacteriaceae</taxon>
        <taxon>Mycolicibacterium</taxon>
    </lineage>
</organism>
<name>A0ABT3CA81_9MYCO</name>
<evidence type="ECO:0000313" key="4">
    <source>
        <dbReference type="Proteomes" id="UP001526201"/>
    </source>
</evidence>
<proteinExistence type="predicted"/>
<dbReference type="EMBL" id="JACKTY010000020">
    <property type="protein sequence ID" value="MCV7226141.1"/>
    <property type="molecule type" value="Genomic_DNA"/>
</dbReference>
<feature type="signal peptide" evidence="2">
    <location>
        <begin position="1"/>
        <end position="21"/>
    </location>
</feature>
<keyword evidence="2" id="KW-0732">Signal</keyword>
<reference evidence="3 4" key="1">
    <citation type="journal article" date="2022" name="BMC Genomics">
        <title>Comparative genome analysis of mycobacteria focusing on tRNA and non-coding RNA.</title>
        <authorList>
            <person name="Behra P.R.K."/>
            <person name="Pettersson B.M.F."/>
            <person name="Ramesh M."/>
            <person name="Das S."/>
            <person name="Dasgupta S."/>
            <person name="Kirsebom L.A."/>
        </authorList>
    </citation>
    <scope>NUCLEOTIDE SEQUENCE [LARGE SCALE GENOMIC DNA]</scope>
    <source>
        <strain evidence="3 4">DSM 44078</strain>
    </source>
</reference>
<accession>A0ABT3CA81</accession>
<keyword evidence="4" id="KW-1185">Reference proteome</keyword>
<evidence type="ECO:0000256" key="1">
    <source>
        <dbReference type="SAM" id="MobiDB-lite"/>
    </source>
</evidence>
<feature type="chain" id="PRO_5046547017" evidence="2">
    <location>
        <begin position="22"/>
        <end position="153"/>
    </location>
</feature>
<evidence type="ECO:0000256" key="2">
    <source>
        <dbReference type="SAM" id="SignalP"/>
    </source>
</evidence>